<dbReference type="PANTHER" id="PTHR45947">
    <property type="entry name" value="SULFOQUINOVOSYL TRANSFERASE SQD2"/>
    <property type="match status" value="1"/>
</dbReference>
<dbReference type="Proteomes" id="UP000663499">
    <property type="component" value="Chromosome"/>
</dbReference>
<evidence type="ECO:0000259" key="1">
    <source>
        <dbReference type="Pfam" id="PF00534"/>
    </source>
</evidence>
<keyword evidence="3" id="KW-1185">Reference proteome</keyword>
<dbReference type="RefSeq" id="WP_207300611.1">
    <property type="nucleotide sequence ID" value="NZ_CP071444.1"/>
</dbReference>
<proteinExistence type="predicted"/>
<organism evidence="2 3">
    <name type="scientific">Alkalibacter rhizosphaerae</name>
    <dbReference type="NCBI Taxonomy" id="2815577"/>
    <lineage>
        <taxon>Bacteria</taxon>
        <taxon>Bacillati</taxon>
        <taxon>Bacillota</taxon>
        <taxon>Clostridia</taxon>
        <taxon>Eubacteriales</taxon>
        <taxon>Eubacteriaceae</taxon>
        <taxon>Alkalibacter</taxon>
    </lineage>
</organism>
<reference evidence="2" key="1">
    <citation type="submission" date="2021-03" db="EMBL/GenBank/DDBJ databases">
        <title>Alkalibacter marinus sp. nov., isolated from tidal flat sediment.</title>
        <authorList>
            <person name="Namirimu T."/>
            <person name="Yang J.-A."/>
            <person name="Yang S.-H."/>
            <person name="Kim Y.-J."/>
            <person name="Kwon K.K."/>
        </authorList>
    </citation>
    <scope>NUCLEOTIDE SEQUENCE</scope>
    <source>
        <strain evidence="2">ES005</strain>
    </source>
</reference>
<dbReference type="AlphaFoldDB" id="A0A974XJ08"/>
<evidence type="ECO:0000313" key="3">
    <source>
        <dbReference type="Proteomes" id="UP000663499"/>
    </source>
</evidence>
<dbReference type="SUPFAM" id="SSF53756">
    <property type="entry name" value="UDP-Glycosyltransferase/glycogen phosphorylase"/>
    <property type="match status" value="1"/>
</dbReference>
<dbReference type="InterPro" id="IPR001296">
    <property type="entry name" value="Glyco_trans_1"/>
</dbReference>
<dbReference type="CDD" id="cd03801">
    <property type="entry name" value="GT4_PimA-like"/>
    <property type="match status" value="1"/>
</dbReference>
<dbReference type="Pfam" id="PF00534">
    <property type="entry name" value="Glycos_transf_1"/>
    <property type="match status" value="1"/>
</dbReference>
<protein>
    <submittedName>
        <fullName evidence="2">Glycosyltransferase family 4 protein</fullName>
    </submittedName>
</protein>
<feature type="domain" description="Glycosyl transferase family 1" evidence="1">
    <location>
        <begin position="207"/>
        <end position="367"/>
    </location>
</feature>
<dbReference type="PANTHER" id="PTHR45947:SF3">
    <property type="entry name" value="SULFOQUINOVOSYL TRANSFERASE SQD2"/>
    <property type="match status" value="1"/>
</dbReference>
<dbReference type="InterPro" id="IPR050194">
    <property type="entry name" value="Glycosyltransferase_grp1"/>
</dbReference>
<name>A0A974XJ08_9FIRM</name>
<accession>A0A974XJ08</accession>
<evidence type="ECO:0000313" key="2">
    <source>
        <dbReference type="EMBL" id="QSX09273.1"/>
    </source>
</evidence>
<dbReference type="KEGG" id="alka:J0B03_04210"/>
<dbReference type="EMBL" id="CP071444">
    <property type="protein sequence ID" value="QSX09273.1"/>
    <property type="molecule type" value="Genomic_DNA"/>
</dbReference>
<sequence length="386" mass="45159">MKILHLCLASFYVDNYTYQENMLPKYHKKMGLDVEIVASLVSFNENGKIRLMPNTERYINEFGIPVTRIDYKKMKINKKLRRYRDTYKHIERINPDIIFVHGCQFMDITHVVNYAKKNKNVTVFVDNHADFSNSAKNIFSKNILHKVLWRSCAKKIEPYTKKFYGVMPSRVDFLQDIYKIPKEKVELLVMGVDDEKVSLSDQNKFKIEIRNKYGIDDNDFLIVTGGKIDLAKRQTLLLIKAVKSIKDYNVKLIVFGSIVDELKNEIEELVDSNKVYYAGWLNTEESYKYFSSADLVVFPGRHSVFWEQITGMGIPLIIKYWNGTTHVDLGGNCKFLHNDSVEEIKASIEEILKNDKSEYKKMKRIAKNNESKKFLYSEIAKRSIEF</sequence>
<dbReference type="Gene3D" id="3.40.50.2000">
    <property type="entry name" value="Glycogen Phosphorylase B"/>
    <property type="match status" value="2"/>
</dbReference>
<gene>
    <name evidence="2" type="ORF">J0B03_04210</name>
</gene>
<dbReference type="GO" id="GO:0016757">
    <property type="term" value="F:glycosyltransferase activity"/>
    <property type="evidence" value="ECO:0007669"/>
    <property type="project" value="InterPro"/>
</dbReference>